<feature type="repeat" description="PPR" evidence="2">
    <location>
        <begin position="357"/>
        <end position="391"/>
    </location>
</feature>
<feature type="repeat" description="PPR" evidence="2">
    <location>
        <begin position="156"/>
        <end position="190"/>
    </location>
</feature>
<sequence length="627" mass="70407">MFSPSICFPTTIFQIHPFHSPDNINRLKNHMCKRYDDNKRLPCFSFEHPFRVSENKEYPIGCYRETEIVGQLEVGDDNCSSFSKVSVNSFLADSSLVGRLLQSSSSLKEVKIVHAMVLKCLRSSTVFVENNLISVLVKFERLNDARKVFDEMSERNVVSWTAMLNGYLRYGLDDEGLKFLAEFVRRGLVWNSKTYVCVLCMAGRSCDFELGKQVHAGVIKDGFSNLILDSSIVSFYAQCGDLESAFRVFDVIKRPDVVCWTTMITACSQHGRGKEALRVFLQLFSDGFDANEFTVCSVLNACGEERELKFGKQLHGAIIKNRFRMDVFIGTSLVDMYAKCSEIDDARTVFDGMGKRNTVTWTSIIAGYARNGHAEEAIRLFRIMKRRKIFANNLTMVSILRACGLLRALPTGKEVHAQIIKNSLQDNIYLGSTLVWLYCKCSENSAARKVLQDMPIRDVVSWTAMISGCAHLGHEYEALEYLKEMLGEGVAPNPFTYSSALKACAKLEDIERGKLIHSSISKTPALSNVFVGSALINMYAKCGRLPEAIQIFDNMPERNLVSWKAMIVAYAKNGCCGEALKLVYRMQVEGIEVDDYILATVLTACGEFKGSIKSNSKYFLHPKSSVV</sequence>
<dbReference type="EMBL" id="MLFT02000007">
    <property type="protein sequence ID" value="PHT43825.1"/>
    <property type="molecule type" value="Genomic_DNA"/>
</dbReference>
<feature type="repeat" description="PPR" evidence="2">
    <location>
        <begin position="528"/>
        <end position="562"/>
    </location>
</feature>
<dbReference type="Gene3D" id="1.25.40.10">
    <property type="entry name" value="Tetratricopeptide repeat domain"/>
    <property type="match status" value="5"/>
</dbReference>
<evidence type="ECO:0000256" key="1">
    <source>
        <dbReference type="ARBA" id="ARBA00022737"/>
    </source>
</evidence>
<dbReference type="PANTHER" id="PTHR47926:SF411">
    <property type="entry name" value="PENTATRICOPEPTIDE REPEAT-CONTAINING PROTEIN"/>
    <property type="match status" value="1"/>
</dbReference>
<dbReference type="InterPro" id="IPR046960">
    <property type="entry name" value="PPR_At4g14850-like_plant"/>
</dbReference>
<dbReference type="PROSITE" id="PS51375">
    <property type="entry name" value="PPR"/>
    <property type="match status" value="5"/>
</dbReference>
<feature type="repeat" description="PPR" evidence="2">
    <location>
        <begin position="458"/>
        <end position="492"/>
    </location>
</feature>
<evidence type="ECO:0000313" key="4">
    <source>
        <dbReference type="Proteomes" id="UP000224567"/>
    </source>
</evidence>
<name>A0A2G2WF01_CAPBA</name>
<feature type="repeat" description="PPR" evidence="2">
    <location>
        <begin position="256"/>
        <end position="290"/>
    </location>
</feature>
<reference evidence="3 4" key="1">
    <citation type="journal article" date="2017" name="Genome Biol.">
        <title>New reference genome sequences of hot pepper reveal the massive evolution of plant disease-resistance genes by retroduplication.</title>
        <authorList>
            <person name="Kim S."/>
            <person name="Park J."/>
            <person name="Yeom S.I."/>
            <person name="Kim Y.M."/>
            <person name="Seo E."/>
            <person name="Kim K.T."/>
            <person name="Kim M.S."/>
            <person name="Lee J.M."/>
            <person name="Cheong K."/>
            <person name="Shin H.S."/>
            <person name="Kim S.B."/>
            <person name="Han K."/>
            <person name="Lee J."/>
            <person name="Park M."/>
            <person name="Lee H.A."/>
            <person name="Lee H.Y."/>
            <person name="Lee Y."/>
            <person name="Oh S."/>
            <person name="Lee J.H."/>
            <person name="Choi E."/>
            <person name="Choi E."/>
            <person name="Lee S.E."/>
            <person name="Jeon J."/>
            <person name="Kim H."/>
            <person name="Choi G."/>
            <person name="Song H."/>
            <person name="Lee J."/>
            <person name="Lee S.C."/>
            <person name="Kwon J.K."/>
            <person name="Lee H.Y."/>
            <person name="Koo N."/>
            <person name="Hong Y."/>
            <person name="Kim R.W."/>
            <person name="Kang W.H."/>
            <person name="Huh J.H."/>
            <person name="Kang B.C."/>
            <person name="Yang T.J."/>
            <person name="Lee Y.H."/>
            <person name="Bennetzen J.L."/>
            <person name="Choi D."/>
        </authorList>
    </citation>
    <scope>NUCLEOTIDE SEQUENCE [LARGE SCALE GENOMIC DNA]</scope>
    <source>
        <strain evidence="4">cv. PBC81</strain>
    </source>
</reference>
<dbReference type="NCBIfam" id="TIGR00756">
    <property type="entry name" value="PPR"/>
    <property type="match status" value="7"/>
</dbReference>
<proteinExistence type="predicted"/>
<dbReference type="GO" id="GO:0009451">
    <property type="term" value="P:RNA modification"/>
    <property type="evidence" value="ECO:0007669"/>
    <property type="project" value="InterPro"/>
</dbReference>
<dbReference type="PANTHER" id="PTHR47926">
    <property type="entry name" value="PENTATRICOPEPTIDE REPEAT-CONTAINING PROTEIN"/>
    <property type="match status" value="1"/>
</dbReference>
<accession>A0A2G2WF01</accession>
<reference evidence="4" key="2">
    <citation type="journal article" date="2017" name="J. Anim. Genet.">
        <title>Multiple reference genome sequences of hot pepper reveal the massive evolution of plant disease resistance genes by retroduplication.</title>
        <authorList>
            <person name="Kim S."/>
            <person name="Park J."/>
            <person name="Yeom S.-I."/>
            <person name="Kim Y.-M."/>
            <person name="Seo E."/>
            <person name="Kim K.-T."/>
            <person name="Kim M.-S."/>
            <person name="Lee J.M."/>
            <person name="Cheong K."/>
            <person name="Shin H.-S."/>
            <person name="Kim S.-B."/>
            <person name="Han K."/>
            <person name="Lee J."/>
            <person name="Park M."/>
            <person name="Lee H.-A."/>
            <person name="Lee H.-Y."/>
            <person name="Lee Y."/>
            <person name="Oh S."/>
            <person name="Lee J.H."/>
            <person name="Choi E."/>
            <person name="Choi E."/>
            <person name="Lee S.E."/>
            <person name="Jeon J."/>
            <person name="Kim H."/>
            <person name="Choi G."/>
            <person name="Song H."/>
            <person name="Lee J."/>
            <person name="Lee S.-C."/>
            <person name="Kwon J.-K."/>
            <person name="Lee H.-Y."/>
            <person name="Koo N."/>
            <person name="Hong Y."/>
            <person name="Kim R.W."/>
            <person name="Kang W.-H."/>
            <person name="Huh J.H."/>
            <person name="Kang B.-C."/>
            <person name="Yang T.-J."/>
            <person name="Lee Y.-H."/>
            <person name="Bennetzen J.L."/>
            <person name="Choi D."/>
        </authorList>
    </citation>
    <scope>NUCLEOTIDE SEQUENCE [LARGE SCALE GENOMIC DNA]</scope>
    <source>
        <strain evidence="4">cv. PBC81</strain>
    </source>
</reference>
<dbReference type="Pfam" id="PF13041">
    <property type="entry name" value="PPR_2"/>
    <property type="match status" value="3"/>
</dbReference>
<dbReference type="Pfam" id="PF01535">
    <property type="entry name" value="PPR"/>
    <property type="match status" value="5"/>
</dbReference>
<gene>
    <name evidence="3" type="ORF">CQW23_17850</name>
</gene>
<dbReference type="OrthoDB" id="185373at2759"/>
<evidence type="ECO:0000256" key="2">
    <source>
        <dbReference type="PROSITE-ProRule" id="PRU00708"/>
    </source>
</evidence>
<dbReference type="InterPro" id="IPR011990">
    <property type="entry name" value="TPR-like_helical_dom_sf"/>
</dbReference>
<dbReference type="Proteomes" id="UP000224567">
    <property type="component" value="Unassembled WGS sequence"/>
</dbReference>
<dbReference type="STRING" id="33114.A0A2G2WF01"/>
<dbReference type="FunFam" id="1.25.40.10:FF:000730">
    <property type="entry name" value="Pentatricopeptide repeat-containing protein, chloroplastic"/>
    <property type="match status" value="1"/>
</dbReference>
<comment type="caution">
    <text evidence="3">The sequence shown here is derived from an EMBL/GenBank/DDBJ whole genome shotgun (WGS) entry which is preliminary data.</text>
</comment>
<protein>
    <submittedName>
        <fullName evidence="3">Pentatricopeptide repeat-containing protein</fullName>
    </submittedName>
</protein>
<dbReference type="AlphaFoldDB" id="A0A2G2WF01"/>
<dbReference type="FunFam" id="1.25.40.10:FF:000285">
    <property type="entry name" value="Pentatricopeptide repeat-containing protein, chloroplastic"/>
    <property type="match status" value="2"/>
</dbReference>
<evidence type="ECO:0000313" key="3">
    <source>
        <dbReference type="EMBL" id="PHT43825.1"/>
    </source>
</evidence>
<organism evidence="3 4">
    <name type="scientific">Capsicum baccatum</name>
    <name type="common">Peruvian pepper</name>
    <dbReference type="NCBI Taxonomy" id="33114"/>
    <lineage>
        <taxon>Eukaryota</taxon>
        <taxon>Viridiplantae</taxon>
        <taxon>Streptophyta</taxon>
        <taxon>Embryophyta</taxon>
        <taxon>Tracheophyta</taxon>
        <taxon>Spermatophyta</taxon>
        <taxon>Magnoliopsida</taxon>
        <taxon>eudicotyledons</taxon>
        <taxon>Gunneridae</taxon>
        <taxon>Pentapetalae</taxon>
        <taxon>asterids</taxon>
        <taxon>lamiids</taxon>
        <taxon>Solanales</taxon>
        <taxon>Solanaceae</taxon>
        <taxon>Solanoideae</taxon>
        <taxon>Capsiceae</taxon>
        <taxon>Capsicum</taxon>
    </lineage>
</organism>
<keyword evidence="1" id="KW-0677">Repeat</keyword>
<dbReference type="GO" id="GO:0003723">
    <property type="term" value="F:RNA binding"/>
    <property type="evidence" value="ECO:0007669"/>
    <property type="project" value="InterPro"/>
</dbReference>
<dbReference type="InterPro" id="IPR002885">
    <property type="entry name" value="PPR_rpt"/>
</dbReference>
<keyword evidence="4" id="KW-1185">Reference proteome</keyword>
<dbReference type="FunFam" id="1.25.40.10:FF:000436">
    <property type="entry name" value="Pentatricopeptide repeat-containing protein At5g39350 family"/>
    <property type="match status" value="1"/>
</dbReference>